<evidence type="ECO:0000256" key="3">
    <source>
        <dbReference type="SAM" id="SignalP"/>
    </source>
</evidence>
<sequence length="1475" mass="160037">MLAAIVAMATGITLVTAPPAIAEASLVDTAKLADVLLAGYVRTVDDTKTYTKHLVASAELLDWHATHPGADQKTLTEHFELVQGAIHDALPERTSLTEDHEIAGAALSVLHTVKDAAVRGPEVGKLLAALIARDVVPPTGSVRDRLGSALQISSWRAGLESAQASVWSGVGKTARGDAKFTAAWDEGLGKDIGVSAKSTAVQLSNTAVLQHHLKIEPFLQVQTNPDQLRIVTDEAMAKTIEKTVEQRNLWFNELKNAKPEPTKPKEDLEAEQKERQKWIDGAKSALDGYAFFLGAVGDPGAERDLKAFASGALQVATAVNECITAFKAIDAVFSMATVAFTGNVLSAVSTLVGLFGAAGPSVEELILKEIEELHKKLDELKENMNERFDAIDRRLSAMYTDIVGQLKRLTGDVATVKGNLMDVAGQLTRIEDRMDNIGVNVTAALAGLYADDAWKQADSKIDYLRYHPGDEFTYDMYKQAEEEFHPAGVDLPKAEGAYVPSERTSTEDGSVLQNLRDFGTFGMIRYLSRYMVRKGWNEGVPEVGPTGNPEMWKIGATAYTLLSAQNPNWAAKPGVNPPGQPGNRWERPGHVIGQGRAILEAAKTFSTPKPDGGINTLFSSLLGEYGTALNGLVNEAQDREHDVTKSAYNLWGGPTQAALIERSGLDGGPKVMKCNSGNLDEYIEVPEKMKGRLLGPAQMLARNVHVDPPKYGVCWYSGFVDERVTERTGLCEADPRPQPCTEKWTYGDLEVHFAQDLKWSDKPAEPSRWGTATVKKDMQLEYCKDIHNGPAFCTKRPNPFEEVVKGWKTGLYQAFDTNVRIGERAETEQDAVDRMTTFLQQARTNYYLDNANYLKTANRAAILNLRAMLLRTYTELGLPQSLKSDMTLRGLLYGAFGVFTNSADEVVPNQLSRIYETAASNLAHGIPAWKQELLSERDAPCAKPEGVRTEDPLLACLAEDGRGRLAKLTERYAAAFKGRKDRSDEALPDVRDQVRNLWLVTKTIHPTAEVGPPVDPIPAKIAVDADYDGDRKEDAAFWRPEDGTWTVRPSTGGPERTTNLGRTGDLPVPADYDGDGKADPAVVRPSENRFLRKAIAGGPVTTTEWPKPGYRPSPGERAGMVTLAGRLSRLAVQFSRESKATDAVNTQRQAVTLWRSLADSGADLARALVVLGSFLTNAGGHDEAIGVTKDGVARFRALGDKSGLAWALNNLGYRYSAAGKASDAVVAQRESRDLYRDLATADPGQRRALALAHVVLGSFAQQAGLHEEAIQAARDGVAVYRELGDWAGLAWALNNLGYRYSAAGKASDAVVAQRESRDLYRVLAAADPAQKPLLGSAYVILGSFAQQAGLHEEAIQAARDGVAVYRELGDKPGLAWALNNLAFRFSAAGEPADAAVAQKEVREIYQALLDGGGAYRPQLADAALQLAKFLIAAGRNEEAKQPAQQAVDLYEQLAAADPAYAPRLKEAREVRARLG</sequence>
<feature type="signal peptide" evidence="3">
    <location>
        <begin position="1"/>
        <end position="22"/>
    </location>
</feature>
<organism evidence="4 5">
    <name type="scientific">Amycolatopsis keratiniphila subsp. keratiniphila</name>
    <dbReference type="NCBI Taxonomy" id="227715"/>
    <lineage>
        <taxon>Bacteria</taxon>
        <taxon>Bacillati</taxon>
        <taxon>Actinomycetota</taxon>
        <taxon>Actinomycetes</taxon>
        <taxon>Pseudonocardiales</taxon>
        <taxon>Pseudonocardiaceae</taxon>
        <taxon>Amycolatopsis</taxon>
        <taxon>Amycolatopsis japonica group</taxon>
    </lineage>
</organism>
<proteinExistence type="predicted"/>
<keyword evidence="1" id="KW-0175">Coiled coil</keyword>
<evidence type="ECO:0000256" key="1">
    <source>
        <dbReference type="SAM" id="Coils"/>
    </source>
</evidence>
<dbReference type="Proteomes" id="UP000076660">
    <property type="component" value="Unassembled WGS sequence"/>
</dbReference>
<comment type="caution">
    <text evidence="4">The sequence shown here is derived from an EMBL/GenBank/DDBJ whole genome shotgun (WGS) entry which is preliminary data.</text>
</comment>
<evidence type="ECO:0008006" key="6">
    <source>
        <dbReference type="Google" id="ProtNLM"/>
    </source>
</evidence>
<dbReference type="Pfam" id="PF13424">
    <property type="entry name" value="TPR_12"/>
    <property type="match status" value="2"/>
</dbReference>
<feature type="region of interest" description="Disordered" evidence="2">
    <location>
        <begin position="1042"/>
        <end position="1067"/>
    </location>
</feature>
<accession>A0A1W2M165</accession>
<dbReference type="SUPFAM" id="SSF48452">
    <property type="entry name" value="TPR-like"/>
    <property type="match status" value="2"/>
</dbReference>
<dbReference type="Gene3D" id="1.25.40.10">
    <property type="entry name" value="Tetratricopeptide repeat domain"/>
    <property type="match status" value="2"/>
</dbReference>
<evidence type="ECO:0000256" key="2">
    <source>
        <dbReference type="SAM" id="MobiDB-lite"/>
    </source>
</evidence>
<dbReference type="InterPro" id="IPR028994">
    <property type="entry name" value="Integrin_alpha_N"/>
</dbReference>
<feature type="chain" id="PRO_5010717252" description="Tetratricopeptide repeat-containing protein" evidence="3">
    <location>
        <begin position="23"/>
        <end position="1475"/>
    </location>
</feature>
<reference evidence="4 5" key="1">
    <citation type="submission" date="2016-12" db="EMBL/GenBank/DDBJ databases">
        <title>Amycolatopsis keratiniphila subsp. keratiniphila genome sequencing and assembly.</title>
        <authorList>
            <person name="Mayilraj S."/>
            <person name="Kaur N."/>
        </authorList>
    </citation>
    <scope>NUCLEOTIDE SEQUENCE [LARGE SCALE GENOMIC DNA]</scope>
    <source>
        <strain evidence="4 5">DSM 44409</strain>
    </source>
</reference>
<evidence type="ECO:0000313" key="4">
    <source>
        <dbReference type="EMBL" id="ONF73160.1"/>
    </source>
</evidence>
<gene>
    <name evidence="4" type="ORF">AVR91_0207780</name>
</gene>
<dbReference type="SUPFAM" id="SSF69318">
    <property type="entry name" value="Integrin alpha N-terminal domain"/>
    <property type="match status" value="1"/>
</dbReference>
<evidence type="ECO:0000313" key="5">
    <source>
        <dbReference type="Proteomes" id="UP000076660"/>
    </source>
</evidence>
<feature type="coiled-coil region" evidence="1">
    <location>
        <begin position="363"/>
        <end position="390"/>
    </location>
</feature>
<dbReference type="PANTHER" id="PTHR10098">
    <property type="entry name" value="RAPSYN-RELATED"/>
    <property type="match status" value="1"/>
</dbReference>
<dbReference type="InterPro" id="IPR011990">
    <property type="entry name" value="TPR-like_helical_dom_sf"/>
</dbReference>
<name>A0A1W2M165_9PSEU</name>
<protein>
    <recommendedName>
        <fullName evidence="6">Tetratricopeptide repeat-containing protein</fullName>
    </recommendedName>
</protein>
<keyword evidence="3" id="KW-0732">Signal</keyword>
<dbReference type="Pfam" id="PF13374">
    <property type="entry name" value="TPR_10"/>
    <property type="match status" value="2"/>
</dbReference>
<dbReference type="PANTHER" id="PTHR10098:SF108">
    <property type="entry name" value="TETRATRICOPEPTIDE REPEAT PROTEIN 28"/>
    <property type="match status" value="1"/>
</dbReference>
<dbReference type="EMBL" id="LQMT02000008">
    <property type="protein sequence ID" value="ONF73160.1"/>
    <property type="molecule type" value="Genomic_DNA"/>
</dbReference>